<proteinExistence type="inferred from homology"/>
<keyword evidence="7" id="KW-1185">Reference proteome</keyword>
<feature type="domain" description="Aminotransferase class I/classII large" evidence="5">
    <location>
        <begin position="29"/>
        <end position="377"/>
    </location>
</feature>
<dbReference type="SUPFAM" id="SSF53383">
    <property type="entry name" value="PLP-dependent transferases"/>
    <property type="match status" value="1"/>
</dbReference>
<sequence>MFSKKMDQFQTSVFNELADYKMVKMKEGKDIIDLSIGSPDLPPPSFVMEELSSSVKDPSLYRYSLRGIPELHDAISHYYHHHYNVELAQEDEVLVVMGSQDGLVHLPLVVADPGDIILVPDPGYTAYAAGISLAEAIPYSMPLKEEDAFLPDLDAIPDEVRQKAKLMILNFPGNPVPSTASREFFEKVVRFAKENKIVVLHDFAYSELYYDERPISFLSVEGANEVGIEFNSLSKSFNMAGCRIGYVVGNPHVLEGLKRLKSNLDYGVFLPVQKAAVVALKNTTNFSNELRMIYKKRRDILVAGLNSLGWKVDSPPASMFIWARVPSSYKSTEFAFRLIDDAGIVTTPGVAFGDNGEGYLRISLVQNEETLHKAVLRLKESGIFSK</sequence>
<comment type="similarity">
    <text evidence="4">Belongs to the class-I pyridoxal-phosphate-dependent aminotransferase family.</text>
</comment>
<dbReference type="GO" id="GO:0008483">
    <property type="term" value="F:transaminase activity"/>
    <property type="evidence" value="ECO:0007669"/>
    <property type="project" value="UniProtKB-KW"/>
</dbReference>
<dbReference type="PROSITE" id="PS00105">
    <property type="entry name" value="AA_TRANSFER_CLASS_1"/>
    <property type="match status" value="1"/>
</dbReference>
<dbReference type="Gene3D" id="3.40.640.10">
    <property type="entry name" value="Type I PLP-dependent aspartate aminotransferase-like (Major domain)"/>
    <property type="match status" value="1"/>
</dbReference>
<keyword evidence="2 4" id="KW-0032">Aminotransferase</keyword>
<organism evidence="6 7">
    <name type="scientific">Halalkalibacter krulwichiae</name>
    <dbReference type="NCBI Taxonomy" id="199441"/>
    <lineage>
        <taxon>Bacteria</taxon>
        <taxon>Bacillati</taxon>
        <taxon>Bacillota</taxon>
        <taxon>Bacilli</taxon>
        <taxon>Bacillales</taxon>
        <taxon>Bacillaceae</taxon>
        <taxon>Halalkalibacter</taxon>
    </lineage>
</organism>
<evidence type="ECO:0000313" key="6">
    <source>
        <dbReference type="EMBL" id="ARK30530.1"/>
    </source>
</evidence>
<dbReference type="KEGG" id="bkw:BkAM31D_12200"/>
<dbReference type="PANTHER" id="PTHR42832:SF3">
    <property type="entry name" value="L-GLUTAMINE--4-(METHYLSULFANYL)-2-OXOBUTANOATE AMINOTRANSFERASE"/>
    <property type="match status" value="1"/>
</dbReference>
<evidence type="ECO:0000256" key="3">
    <source>
        <dbReference type="ARBA" id="ARBA00022679"/>
    </source>
</evidence>
<evidence type="ECO:0000256" key="2">
    <source>
        <dbReference type="ARBA" id="ARBA00022576"/>
    </source>
</evidence>
<gene>
    <name evidence="6" type="primary">dapL_2</name>
    <name evidence="6" type="ORF">BkAM31D_12200</name>
</gene>
<dbReference type="RefSeq" id="WP_066149107.1">
    <property type="nucleotide sequence ID" value="NZ_CP020814.1"/>
</dbReference>
<name>A0A1X9MD98_9BACI</name>
<evidence type="ECO:0000259" key="5">
    <source>
        <dbReference type="Pfam" id="PF00155"/>
    </source>
</evidence>
<dbReference type="GO" id="GO:0030170">
    <property type="term" value="F:pyridoxal phosphate binding"/>
    <property type="evidence" value="ECO:0007669"/>
    <property type="project" value="InterPro"/>
</dbReference>
<comment type="cofactor">
    <cofactor evidence="1 4">
        <name>pyridoxal 5'-phosphate</name>
        <dbReference type="ChEBI" id="CHEBI:597326"/>
    </cofactor>
</comment>
<evidence type="ECO:0000256" key="1">
    <source>
        <dbReference type="ARBA" id="ARBA00001933"/>
    </source>
</evidence>
<dbReference type="EC" id="2.6.1.-" evidence="4"/>
<dbReference type="STRING" id="199441.BkAM31D_12200"/>
<accession>A0A1X9MD98</accession>
<evidence type="ECO:0000256" key="4">
    <source>
        <dbReference type="RuleBase" id="RU000481"/>
    </source>
</evidence>
<dbReference type="InterPro" id="IPR015422">
    <property type="entry name" value="PyrdxlP-dep_Trfase_small"/>
</dbReference>
<dbReference type="Gene3D" id="3.90.1150.10">
    <property type="entry name" value="Aspartate Aminotransferase, domain 1"/>
    <property type="match status" value="1"/>
</dbReference>
<dbReference type="AlphaFoldDB" id="A0A1X9MD98"/>
<evidence type="ECO:0000313" key="7">
    <source>
        <dbReference type="Proteomes" id="UP000193006"/>
    </source>
</evidence>
<dbReference type="InterPro" id="IPR050881">
    <property type="entry name" value="LL-DAP_aminotransferase"/>
</dbReference>
<dbReference type="NCBIfam" id="NF005815">
    <property type="entry name" value="PRK07681.1"/>
    <property type="match status" value="1"/>
</dbReference>
<dbReference type="InterPro" id="IPR015424">
    <property type="entry name" value="PyrdxlP-dep_Trfase"/>
</dbReference>
<reference evidence="6 7" key="1">
    <citation type="submission" date="2017-04" db="EMBL/GenBank/DDBJ databases">
        <title>Bacillus krulwichiae AM31D Genome sequencing and assembly.</title>
        <authorList>
            <person name="Krulwich T.A."/>
            <person name="Anastor L."/>
            <person name="Ehrlich R."/>
            <person name="Ehrlich G.D."/>
            <person name="Janto B."/>
        </authorList>
    </citation>
    <scope>NUCLEOTIDE SEQUENCE [LARGE SCALE GENOMIC DNA]</scope>
    <source>
        <strain evidence="6 7">AM31D</strain>
    </source>
</reference>
<dbReference type="InterPro" id="IPR004839">
    <property type="entry name" value="Aminotransferase_I/II_large"/>
</dbReference>
<dbReference type="Pfam" id="PF00155">
    <property type="entry name" value="Aminotran_1_2"/>
    <property type="match status" value="1"/>
</dbReference>
<dbReference type="PANTHER" id="PTHR42832">
    <property type="entry name" value="AMINO ACID AMINOTRANSFERASE"/>
    <property type="match status" value="1"/>
</dbReference>
<protein>
    <recommendedName>
        <fullName evidence="4">Aminotransferase</fullName>
        <ecNumber evidence="4">2.6.1.-</ecNumber>
    </recommendedName>
</protein>
<keyword evidence="3 4" id="KW-0808">Transferase</keyword>
<dbReference type="CDD" id="cd00609">
    <property type="entry name" value="AAT_like"/>
    <property type="match status" value="1"/>
</dbReference>
<dbReference type="EMBL" id="CP020814">
    <property type="protein sequence ID" value="ARK30530.1"/>
    <property type="molecule type" value="Genomic_DNA"/>
</dbReference>
<dbReference type="InterPro" id="IPR015421">
    <property type="entry name" value="PyrdxlP-dep_Trfase_major"/>
</dbReference>
<dbReference type="InterPro" id="IPR004838">
    <property type="entry name" value="NHTrfase_class1_PyrdxlP-BS"/>
</dbReference>
<dbReference type="Proteomes" id="UP000193006">
    <property type="component" value="Chromosome"/>
</dbReference>